<evidence type="ECO:0000259" key="3">
    <source>
        <dbReference type="PROSITE" id="PS50060"/>
    </source>
</evidence>
<dbReference type="PROSITE" id="PS01209">
    <property type="entry name" value="LDLRA_1"/>
    <property type="match status" value="1"/>
</dbReference>
<dbReference type="InterPro" id="IPR013320">
    <property type="entry name" value="ConA-like_dom_sf"/>
</dbReference>
<name>A0AAV6TU20_9ARAC</name>
<feature type="disulfide bond" evidence="2">
    <location>
        <begin position="7"/>
        <end position="19"/>
    </location>
</feature>
<sequence>LVNPSMCNADQFDCKNSRCIPRNNLCDYTDDCGNFEDEKQETCLTAVSRCSFDQSFCNWVVDSSTDGEWQRRKPFESLVEGPTRDHTTGSVNGQFLYVQGRMRPVPARILGPVLEPAEGCQIRLYYDIRGAGPLSLQVKTRTEQNGEEKIVWTREDPTEGYYFVSTESRSLKLGAFR</sequence>
<feature type="non-terminal residue" evidence="4">
    <location>
        <position position="1"/>
    </location>
</feature>
<dbReference type="InterPro" id="IPR000998">
    <property type="entry name" value="MAM_dom"/>
</dbReference>
<dbReference type="PROSITE" id="PS50060">
    <property type="entry name" value="MAM_2"/>
    <property type="match status" value="1"/>
</dbReference>
<protein>
    <recommendedName>
        <fullName evidence="3">MAM domain-containing protein</fullName>
    </recommendedName>
</protein>
<keyword evidence="1 2" id="KW-1015">Disulfide bond</keyword>
<dbReference type="EMBL" id="JAFNEN010001079">
    <property type="protein sequence ID" value="KAG8175086.1"/>
    <property type="molecule type" value="Genomic_DNA"/>
</dbReference>
<feature type="disulfide bond" evidence="2">
    <location>
        <begin position="14"/>
        <end position="32"/>
    </location>
</feature>
<dbReference type="PANTHER" id="PTHR23282:SF101">
    <property type="entry name" value="MAM DOMAIN-CONTAINING PROTEIN"/>
    <property type="match status" value="1"/>
</dbReference>
<dbReference type="CDD" id="cd00112">
    <property type="entry name" value="LDLa"/>
    <property type="match status" value="1"/>
</dbReference>
<organism evidence="4 5">
    <name type="scientific">Oedothorax gibbosus</name>
    <dbReference type="NCBI Taxonomy" id="931172"/>
    <lineage>
        <taxon>Eukaryota</taxon>
        <taxon>Metazoa</taxon>
        <taxon>Ecdysozoa</taxon>
        <taxon>Arthropoda</taxon>
        <taxon>Chelicerata</taxon>
        <taxon>Arachnida</taxon>
        <taxon>Araneae</taxon>
        <taxon>Araneomorphae</taxon>
        <taxon>Entelegynae</taxon>
        <taxon>Araneoidea</taxon>
        <taxon>Linyphiidae</taxon>
        <taxon>Erigoninae</taxon>
        <taxon>Oedothorax</taxon>
    </lineage>
</organism>
<proteinExistence type="predicted"/>
<comment type="caution">
    <text evidence="4">The sequence shown here is derived from an EMBL/GenBank/DDBJ whole genome shotgun (WGS) entry which is preliminary data.</text>
</comment>
<dbReference type="InterPro" id="IPR051560">
    <property type="entry name" value="MAM_domain-containing"/>
</dbReference>
<evidence type="ECO:0000313" key="4">
    <source>
        <dbReference type="EMBL" id="KAG8175086.1"/>
    </source>
</evidence>
<dbReference type="SMART" id="SM00192">
    <property type="entry name" value="LDLa"/>
    <property type="match status" value="1"/>
</dbReference>
<dbReference type="AlphaFoldDB" id="A0AAV6TU20"/>
<dbReference type="SMART" id="SM00137">
    <property type="entry name" value="MAM"/>
    <property type="match status" value="1"/>
</dbReference>
<accession>A0AAV6TU20</accession>
<dbReference type="SUPFAM" id="SSF49899">
    <property type="entry name" value="Concanavalin A-like lectins/glucanases"/>
    <property type="match status" value="1"/>
</dbReference>
<dbReference type="InterPro" id="IPR002172">
    <property type="entry name" value="LDrepeatLR_classA_rpt"/>
</dbReference>
<dbReference type="Proteomes" id="UP000827092">
    <property type="component" value="Unassembled WGS sequence"/>
</dbReference>
<evidence type="ECO:0000256" key="2">
    <source>
        <dbReference type="PROSITE-ProRule" id="PRU00124"/>
    </source>
</evidence>
<dbReference type="InterPro" id="IPR036055">
    <property type="entry name" value="LDL_receptor-like_sf"/>
</dbReference>
<dbReference type="InterPro" id="IPR023415">
    <property type="entry name" value="LDLR_class-A_CS"/>
</dbReference>
<dbReference type="PROSITE" id="PS50068">
    <property type="entry name" value="LDLRA_2"/>
    <property type="match status" value="1"/>
</dbReference>
<dbReference type="Pfam" id="PF00629">
    <property type="entry name" value="MAM"/>
    <property type="match status" value="1"/>
</dbReference>
<evidence type="ECO:0000313" key="5">
    <source>
        <dbReference type="Proteomes" id="UP000827092"/>
    </source>
</evidence>
<reference evidence="4 5" key="1">
    <citation type="journal article" date="2022" name="Nat. Ecol. Evol.">
        <title>A masculinizing supergene underlies an exaggerated male reproductive morph in a spider.</title>
        <authorList>
            <person name="Hendrickx F."/>
            <person name="De Corte Z."/>
            <person name="Sonet G."/>
            <person name="Van Belleghem S.M."/>
            <person name="Kostlbacher S."/>
            <person name="Vangestel C."/>
        </authorList>
    </citation>
    <scope>NUCLEOTIDE SEQUENCE [LARGE SCALE GENOMIC DNA]</scope>
    <source>
        <strain evidence="4">W744_W776</strain>
    </source>
</reference>
<dbReference type="Pfam" id="PF00057">
    <property type="entry name" value="Ldl_recept_a"/>
    <property type="match status" value="1"/>
</dbReference>
<comment type="caution">
    <text evidence="2">Lacks conserved residue(s) required for the propagation of feature annotation.</text>
</comment>
<gene>
    <name evidence="4" type="ORF">JTE90_006430</name>
</gene>
<feature type="domain" description="MAM" evidence="3">
    <location>
        <begin position="48"/>
        <end position="177"/>
    </location>
</feature>
<dbReference type="Gene3D" id="2.60.120.200">
    <property type="match status" value="1"/>
</dbReference>
<dbReference type="SUPFAM" id="SSF57424">
    <property type="entry name" value="LDL receptor-like module"/>
    <property type="match status" value="1"/>
</dbReference>
<dbReference type="GO" id="GO:0016020">
    <property type="term" value="C:membrane"/>
    <property type="evidence" value="ECO:0007669"/>
    <property type="project" value="InterPro"/>
</dbReference>
<dbReference type="PANTHER" id="PTHR23282">
    <property type="entry name" value="APICAL ENDOSOMAL GLYCOPROTEIN PRECURSOR"/>
    <property type="match status" value="1"/>
</dbReference>
<dbReference type="Gene3D" id="4.10.400.10">
    <property type="entry name" value="Low-density Lipoprotein Receptor"/>
    <property type="match status" value="1"/>
</dbReference>
<keyword evidence="5" id="KW-1185">Reference proteome</keyword>
<evidence type="ECO:0000256" key="1">
    <source>
        <dbReference type="ARBA" id="ARBA00023157"/>
    </source>
</evidence>